<sequence>MPLARGSPLVNQSVPWQYPFHQKTCKLSNEYDRLRVQQLSKKYCNAKESAKRAAANARIQSTPARAPLSAMVIDPPLGLEFAEPQSTHDIERDPLDEPASLGRGQCKKRPTWKVIEQNHAIELASSTQPPTQPLPAQALMPQFGNQTSQVDRYGLYAKYLSPIPATMPTHFTPTPIHFIEPTNRVPEHLRNRAIPVSPPADNAPIPSPLPPPHLGFSSPSAELVMNWHWSSKTKSLEDTNKLVHSVICQVKASELANFDAR</sequence>
<dbReference type="Proteomes" id="UP001385951">
    <property type="component" value="Unassembled WGS sequence"/>
</dbReference>
<dbReference type="EMBL" id="JASBNA010000038">
    <property type="protein sequence ID" value="KAK7681971.1"/>
    <property type="molecule type" value="Genomic_DNA"/>
</dbReference>
<keyword evidence="2" id="KW-1185">Reference proteome</keyword>
<evidence type="ECO:0000313" key="2">
    <source>
        <dbReference type="Proteomes" id="UP001385951"/>
    </source>
</evidence>
<organism evidence="1 2">
    <name type="scientific">Cerrena zonata</name>
    <dbReference type="NCBI Taxonomy" id="2478898"/>
    <lineage>
        <taxon>Eukaryota</taxon>
        <taxon>Fungi</taxon>
        <taxon>Dikarya</taxon>
        <taxon>Basidiomycota</taxon>
        <taxon>Agaricomycotina</taxon>
        <taxon>Agaricomycetes</taxon>
        <taxon>Polyporales</taxon>
        <taxon>Cerrenaceae</taxon>
        <taxon>Cerrena</taxon>
    </lineage>
</organism>
<evidence type="ECO:0000313" key="1">
    <source>
        <dbReference type="EMBL" id="KAK7681971.1"/>
    </source>
</evidence>
<reference evidence="1 2" key="1">
    <citation type="submission" date="2022-09" db="EMBL/GenBank/DDBJ databases">
        <authorList>
            <person name="Palmer J.M."/>
        </authorList>
    </citation>
    <scope>NUCLEOTIDE SEQUENCE [LARGE SCALE GENOMIC DNA]</scope>
    <source>
        <strain evidence="1 2">DSM 7382</strain>
    </source>
</reference>
<dbReference type="AlphaFoldDB" id="A0AAW0FMC5"/>
<protein>
    <submittedName>
        <fullName evidence="1">Uncharacterized protein</fullName>
    </submittedName>
</protein>
<comment type="caution">
    <text evidence="1">The sequence shown here is derived from an EMBL/GenBank/DDBJ whole genome shotgun (WGS) entry which is preliminary data.</text>
</comment>
<gene>
    <name evidence="1" type="ORF">QCA50_014934</name>
</gene>
<proteinExistence type="predicted"/>
<name>A0AAW0FMC5_9APHY</name>
<accession>A0AAW0FMC5</accession>